<evidence type="ECO:0000313" key="2">
    <source>
        <dbReference type="EMBL" id="SMD23537.1"/>
    </source>
</evidence>
<feature type="compositionally biased region" description="Polar residues" evidence="1">
    <location>
        <begin position="20"/>
        <end position="29"/>
    </location>
</feature>
<dbReference type="Proteomes" id="UP000192674">
    <property type="component" value="Unassembled WGS sequence"/>
</dbReference>
<organism evidence="2 3">
    <name type="scientific">Kibdelosporangium aridum</name>
    <dbReference type="NCBI Taxonomy" id="2030"/>
    <lineage>
        <taxon>Bacteria</taxon>
        <taxon>Bacillati</taxon>
        <taxon>Actinomycetota</taxon>
        <taxon>Actinomycetes</taxon>
        <taxon>Pseudonocardiales</taxon>
        <taxon>Pseudonocardiaceae</taxon>
        <taxon>Kibdelosporangium</taxon>
    </lineage>
</organism>
<dbReference type="AlphaFoldDB" id="A0A1W2FNH8"/>
<feature type="compositionally biased region" description="Low complexity" evidence="1">
    <location>
        <begin position="80"/>
        <end position="91"/>
    </location>
</feature>
<feature type="compositionally biased region" description="Polar residues" evidence="1">
    <location>
        <begin position="177"/>
        <end position="193"/>
    </location>
</feature>
<feature type="region of interest" description="Disordered" evidence="1">
    <location>
        <begin position="1"/>
        <end position="125"/>
    </location>
</feature>
<evidence type="ECO:0000256" key="1">
    <source>
        <dbReference type="SAM" id="MobiDB-lite"/>
    </source>
</evidence>
<protein>
    <submittedName>
        <fullName evidence="2">Uncharacterized protein</fullName>
    </submittedName>
</protein>
<accession>A0A1W2FNH8</accession>
<feature type="compositionally biased region" description="Basic residues" evidence="1">
    <location>
        <begin position="215"/>
        <end position="227"/>
    </location>
</feature>
<keyword evidence="3" id="KW-1185">Reference proteome</keyword>
<reference evidence="2 3" key="1">
    <citation type="submission" date="2017-04" db="EMBL/GenBank/DDBJ databases">
        <authorList>
            <person name="Afonso C.L."/>
            <person name="Miller P.J."/>
            <person name="Scott M.A."/>
            <person name="Spackman E."/>
            <person name="Goraichik I."/>
            <person name="Dimitrov K.M."/>
            <person name="Suarez D.L."/>
            <person name="Swayne D.E."/>
        </authorList>
    </citation>
    <scope>NUCLEOTIDE SEQUENCE [LARGE SCALE GENOMIC DNA]</scope>
    <source>
        <strain evidence="2 3">DSM 43828</strain>
    </source>
</reference>
<gene>
    <name evidence="2" type="ORF">SAMN05661093_08065</name>
</gene>
<feature type="compositionally biased region" description="Polar residues" evidence="1">
    <location>
        <begin position="64"/>
        <end position="79"/>
    </location>
</feature>
<proteinExistence type="predicted"/>
<feature type="compositionally biased region" description="Basic residues" evidence="1">
    <location>
        <begin position="250"/>
        <end position="261"/>
    </location>
</feature>
<feature type="region of interest" description="Disordered" evidence="1">
    <location>
        <begin position="177"/>
        <end position="304"/>
    </location>
</feature>
<sequence length="321" mass="34704">MTGPHVRIPARTAHPHDGNAGSSQSGSTTEGDRPASPTSASPRPPCTGYWPATSSPGCGMSTGPPANQSAATNIPHQAISSTSTSQSWATSPDGGGHTVHGRTAGHRNSSAHRDPAHPRKGRRRANLGHSYLHNAVDDHSRHAYTEILTDEPQQTAAAYWQRTQLFFHANRITVHHVSSPTTDPATAHTSGATPSPRRYHPQTHAPSPSPDQRQSRTRQPHPARRIGLHPPRPDRNRTTSSAPAMPVHRQSPRPHRTRRQTTRQPRSQPNNSRTPRGGLRKPIPNTTTAGLLRDRLHGPSGGSLNVCSAVTWRRLGPRALS</sequence>
<name>A0A1W2FNH8_KIBAR</name>
<dbReference type="EMBL" id="FWXV01000009">
    <property type="protein sequence ID" value="SMD23537.1"/>
    <property type="molecule type" value="Genomic_DNA"/>
</dbReference>
<evidence type="ECO:0000313" key="3">
    <source>
        <dbReference type="Proteomes" id="UP000192674"/>
    </source>
</evidence>